<evidence type="ECO:0000256" key="5">
    <source>
        <dbReference type="ARBA" id="ARBA00022737"/>
    </source>
</evidence>
<feature type="repeat" description="TPR" evidence="8">
    <location>
        <begin position="169"/>
        <end position="202"/>
    </location>
</feature>
<dbReference type="EMBL" id="GBHO01004055">
    <property type="protein sequence ID" value="JAG39549.1"/>
    <property type="molecule type" value="Transcribed_RNA"/>
</dbReference>
<dbReference type="GO" id="GO:0005778">
    <property type="term" value="C:peroxisomal membrane"/>
    <property type="evidence" value="ECO:0007669"/>
    <property type="project" value="TreeGrafter"/>
</dbReference>
<dbReference type="SUPFAM" id="SSF48452">
    <property type="entry name" value="TPR-like"/>
    <property type="match status" value="1"/>
</dbReference>
<dbReference type="GO" id="GO:0005829">
    <property type="term" value="C:cytosol"/>
    <property type="evidence" value="ECO:0007669"/>
    <property type="project" value="TreeGrafter"/>
</dbReference>
<organism evidence="9">
    <name type="scientific">Lygus hesperus</name>
    <name type="common">Western plant bug</name>
    <dbReference type="NCBI Taxonomy" id="30085"/>
    <lineage>
        <taxon>Eukaryota</taxon>
        <taxon>Metazoa</taxon>
        <taxon>Ecdysozoa</taxon>
        <taxon>Arthropoda</taxon>
        <taxon>Hexapoda</taxon>
        <taxon>Insecta</taxon>
        <taxon>Pterygota</taxon>
        <taxon>Neoptera</taxon>
        <taxon>Paraneoptera</taxon>
        <taxon>Hemiptera</taxon>
        <taxon>Heteroptera</taxon>
        <taxon>Panheteroptera</taxon>
        <taxon>Cimicomorpha</taxon>
        <taxon>Miridae</taxon>
        <taxon>Mirini</taxon>
        <taxon>Lygus</taxon>
    </lineage>
</organism>
<comment type="similarity">
    <text evidence="3">Belongs to the peroxisomal targeting signal receptor family.</text>
</comment>
<dbReference type="EMBL" id="GDHC01002458">
    <property type="protein sequence ID" value="JAQ16171.1"/>
    <property type="molecule type" value="Transcribed_RNA"/>
</dbReference>
<dbReference type="Pfam" id="PF13432">
    <property type="entry name" value="TPR_16"/>
    <property type="match status" value="3"/>
</dbReference>
<dbReference type="PROSITE" id="PS50005">
    <property type="entry name" value="TPR"/>
    <property type="match status" value="3"/>
</dbReference>
<evidence type="ECO:0000256" key="4">
    <source>
        <dbReference type="ARBA" id="ARBA00022490"/>
    </source>
</evidence>
<feature type="repeat" description="TPR" evidence="8">
    <location>
        <begin position="135"/>
        <end position="168"/>
    </location>
</feature>
<evidence type="ECO:0000256" key="7">
    <source>
        <dbReference type="ARBA" id="ARBA00023140"/>
    </source>
</evidence>
<evidence type="ECO:0000313" key="9">
    <source>
        <dbReference type="EMBL" id="JAG39549.1"/>
    </source>
</evidence>
<reference evidence="9" key="1">
    <citation type="journal article" date="2014" name="PLoS ONE">
        <title>Transcriptome-Based Identification of ABC Transporters in the Western Tarnished Plant Bug Lygus hesperus.</title>
        <authorList>
            <person name="Hull J.J."/>
            <person name="Chaney K."/>
            <person name="Geib S.M."/>
            <person name="Fabrick J.A."/>
            <person name="Brent C.S."/>
            <person name="Walsh D."/>
            <person name="Lavine L.C."/>
        </authorList>
    </citation>
    <scope>NUCLEOTIDE SEQUENCE</scope>
</reference>
<evidence type="ECO:0000256" key="6">
    <source>
        <dbReference type="ARBA" id="ARBA00022803"/>
    </source>
</evidence>
<keyword evidence="4" id="KW-0963">Cytoplasm</keyword>
<evidence type="ECO:0000256" key="2">
    <source>
        <dbReference type="ARBA" id="ARBA00004496"/>
    </source>
</evidence>
<sequence length="273" mass="31560">MEQGIAYYNEGDITQAIRCFEYVTKDQVDNAEAWRWLGQCWAQHEEDKLAIAALRQCITIDPYNTQALLMLGVSYTNNLNNQQALTYLRTWIENNPQYIDLVNSLHDGVESDTDTLQDHVVRMYQRAVEKHPEDYHLWTVLGVLHHINSEYDQAIASFQEAIKLHDDDSELWNKLGATLSNAGKPAEGVEALQRALQLRPRYVRARANLGISYYNQGQHWKAATSFLSCLTQNSSPSHLWIFLRMSFNYLGRDDLADLVKFHDPELFRPHISF</sequence>
<dbReference type="Gene3D" id="1.25.40.10">
    <property type="entry name" value="Tetratricopeptide repeat domain"/>
    <property type="match status" value="1"/>
</dbReference>
<dbReference type="AlphaFoldDB" id="A0A0A9Z525"/>
<dbReference type="Pfam" id="PF13174">
    <property type="entry name" value="TPR_6"/>
    <property type="match status" value="1"/>
</dbReference>
<gene>
    <name evidence="9" type="primary">PEX5_2</name>
    <name evidence="10" type="synonym">PEX5_1</name>
    <name evidence="9" type="ORF">CM83_87910</name>
    <name evidence="10" type="ORF">g.97030</name>
</gene>
<dbReference type="InterPro" id="IPR019734">
    <property type="entry name" value="TPR_rpt"/>
</dbReference>
<dbReference type="GO" id="GO:0005052">
    <property type="term" value="F:peroxisome matrix targeting signal-1 binding"/>
    <property type="evidence" value="ECO:0007669"/>
    <property type="project" value="TreeGrafter"/>
</dbReference>
<keyword evidence="7" id="KW-0576">Peroxisome</keyword>
<reference evidence="10" key="3">
    <citation type="journal article" date="2016" name="Gigascience">
        <title>De novo construction of an expanded transcriptome assembly for the western tarnished plant bug, Lygus hesperus.</title>
        <authorList>
            <person name="Tassone E.E."/>
            <person name="Geib S.M."/>
            <person name="Hall B."/>
            <person name="Fabrick J.A."/>
            <person name="Brent C.S."/>
            <person name="Hull J.J."/>
        </authorList>
    </citation>
    <scope>NUCLEOTIDE SEQUENCE</scope>
</reference>
<dbReference type="InterPro" id="IPR024111">
    <property type="entry name" value="PEX5/PEX5L"/>
</dbReference>
<accession>A0A0A9Z525</accession>
<proteinExistence type="inferred from homology"/>
<keyword evidence="6 8" id="KW-0802">TPR repeat</keyword>
<dbReference type="SMART" id="SM00028">
    <property type="entry name" value="TPR"/>
    <property type="match status" value="5"/>
</dbReference>
<reference evidence="9" key="2">
    <citation type="submission" date="2014-07" db="EMBL/GenBank/DDBJ databases">
        <authorList>
            <person name="Hull J."/>
        </authorList>
    </citation>
    <scope>NUCLEOTIDE SEQUENCE</scope>
</reference>
<dbReference type="GO" id="GO:0016560">
    <property type="term" value="P:protein import into peroxisome matrix, docking"/>
    <property type="evidence" value="ECO:0007669"/>
    <property type="project" value="TreeGrafter"/>
</dbReference>
<evidence type="ECO:0000256" key="3">
    <source>
        <dbReference type="ARBA" id="ARBA00005348"/>
    </source>
</evidence>
<name>A0A0A9Z525_LYGHE</name>
<protein>
    <submittedName>
        <fullName evidence="9">Peroxisome biogenesis protein 5</fullName>
    </submittedName>
</protein>
<dbReference type="InterPro" id="IPR011990">
    <property type="entry name" value="TPR-like_helical_dom_sf"/>
</dbReference>
<dbReference type="PANTHER" id="PTHR10130">
    <property type="entry name" value="PEROXISOMAL TARGETING SIGNAL 1 RECEPTOR PEX5"/>
    <property type="match status" value="1"/>
</dbReference>
<dbReference type="PANTHER" id="PTHR10130:SF0">
    <property type="entry name" value="GH08708P"/>
    <property type="match status" value="1"/>
</dbReference>
<comment type="subcellular location">
    <subcellularLocation>
        <location evidence="2">Cytoplasm</location>
    </subcellularLocation>
    <subcellularLocation>
        <location evidence="1">Peroxisome</location>
    </subcellularLocation>
</comment>
<evidence type="ECO:0000256" key="1">
    <source>
        <dbReference type="ARBA" id="ARBA00004275"/>
    </source>
</evidence>
<keyword evidence="5" id="KW-0677">Repeat</keyword>
<evidence type="ECO:0000256" key="8">
    <source>
        <dbReference type="PROSITE-ProRule" id="PRU00339"/>
    </source>
</evidence>
<feature type="repeat" description="TPR" evidence="8">
    <location>
        <begin position="31"/>
        <end position="64"/>
    </location>
</feature>
<evidence type="ECO:0000313" key="10">
    <source>
        <dbReference type="EMBL" id="JAQ16171.1"/>
    </source>
</evidence>